<keyword evidence="2" id="KW-1185">Reference proteome</keyword>
<dbReference type="Proteomes" id="UP001623348">
    <property type="component" value="Unassembled WGS sequence"/>
</dbReference>
<organism evidence="1 2">
    <name type="scientific">Grus japonensis</name>
    <name type="common">Japanese crane</name>
    <name type="synonym">Red-crowned crane</name>
    <dbReference type="NCBI Taxonomy" id="30415"/>
    <lineage>
        <taxon>Eukaryota</taxon>
        <taxon>Metazoa</taxon>
        <taxon>Chordata</taxon>
        <taxon>Craniata</taxon>
        <taxon>Vertebrata</taxon>
        <taxon>Euteleostomi</taxon>
        <taxon>Archelosauria</taxon>
        <taxon>Archosauria</taxon>
        <taxon>Dinosauria</taxon>
        <taxon>Saurischia</taxon>
        <taxon>Theropoda</taxon>
        <taxon>Coelurosauria</taxon>
        <taxon>Aves</taxon>
        <taxon>Neognathae</taxon>
        <taxon>Neoaves</taxon>
        <taxon>Gruiformes</taxon>
        <taxon>Gruidae</taxon>
        <taxon>Grus</taxon>
    </lineage>
</organism>
<gene>
    <name evidence="1" type="ORF">GRJ2_000025200</name>
</gene>
<proteinExistence type="predicted"/>
<sequence length="109" mass="12498">MMWIMGQCTLSKFADNTKLGGVADMPEGCTAIQRDLNRLEKWADRKFMQFNKGNCKVLHLGRNNLRHQCMLGATQLDKSVEEKDLGVLMATKLNKIPCSKEEKWYPVLH</sequence>
<dbReference type="PANTHER" id="PTHR33332">
    <property type="entry name" value="REVERSE TRANSCRIPTASE DOMAIN-CONTAINING PROTEIN"/>
    <property type="match status" value="1"/>
</dbReference>
<comment type="caution">
    <text evidence="1">The sequence shown here is derived from an EMBL/GenBank/DDBJ whole genome shotgun (WGS) entry which is preliminary data.</text>
</comment>
<protein>
    <submittedName>
        <fullName evidence="1">Mitochondrial enolase superfamily member 1</fullName>
    </submittedName>
</protein>
<accession>A0ABC9VQ95</accession>
<evidence type="ECO:0000313" key="1">
    <source>
        <dbReference type="EMBL" id="GAB0175600.1"/>
    </source>
</evidence>
<dbReference type="EMBL" id="BAAFJT010000001">
    <property type="protein sequence ID" value="GAB0175600.1"/>
    <property type="molecule type" value="Genomic_DNA"/>
</dbReference>
<dbReference type="AlphaFoldDB" id="A0ABC9VQ95"/>
<evidence type="ECO:0000313" key="2">
    <source>
        <dbReference type="Proteomes" id="UP001623348"/>
    </source>
</evidence>
<name>A0ABC9VQ95_GRUJA</name>
<reference evidence="1 2" key="1">
    <citation type="submission" date="2024-06" db="EMBL/GenBank/DDBJ databases">
        <title>The draft genome of Grus japonensis, version 3.</title>
        <authorList>
            <person name="Nabeshima K."/>
            <person name="Suzuki S."/>
            <person name="Onuma M."/>
        </authorList>
    </citation>
    <scope>NUCLEOTIDE SEQUENCE [LARGE SCALE GENOMIC DNA]</scope>
    <source>
        <strain evidence="1 2">451A</strain>
    </source>
</reference>